<keyword evidence="5" id="KW-0029">Amino-acid transport</keyword>
<dbReference type="RefSeq" id="WP_011700848.1">
    <property type="nucleotide sequence ID" value="NC_008554.1"/>
</dbReference>
<feature type="transmembrane region" description="Helical" evidence="9">
    <location>
        <begin position="92"/>
        <end position="115"/>
    </location>
</feature>
<dbReference type="EMBL" id="CP000478">
    <property type="protein sequence ID" value="ABK19735.1"/>
    <property type="molecule type" value="Genomic_DNA"/>
</dbReference>
<name>A0LQN3_SYNFM</name>
<evidence type="ECO:0000256" key="2">
    <source>
        <dbReference type="ARBA" id="ARBA00022448"/>
    </source>
</evidence>
<evidence type="ECO:0000256" key="3">
    <source>
        <dbReference type="ARBA" id="ARBA00022475"/>
    </source>
</evidence>
<dbReference type="PANTHER" id="PTHR11795:SF450">
    <property type="entry name" value="ABC TRANSPORTER PERMEASE PROTEIN"/>
    <property type="match status" value="1"/>
</dbReference>
<evidence type="ECO:0000256" key="5">
    <source>
        <dbReference type="ARBA" id="ARBA00022970"/>
    </source>
</evidence>
<dbReference type="InParanoid" id="A0LQN3"/>
<feature type="transmembrane region" description="Helical" evidence="9">
    <location>
        <begin position="190"/>
        <end position="214"/>
    </location>
</feature>
<dbReference type="KEGG" id="sfu:Sfum_4070"/>
<dbReference type="AlphaFoldDB" id="A0LQN3"/>
<dbReference type="CDD" id="cd06582">
    <property type="entry name" value="TM_PBP1_LivH_like"/>
    <property type="match status" value="1"/>
</dbReference>
<evidence type="ECO:0000256" key="8">
    <source>
        <dbReference type="ARBA" id="ARBA00037998"/>
    </source>
</evidence>
<keyword evidence="2" id="KW-0813">Transport</keyword>
<dbReference type="HOGENOM" id="CLU_039929_1_1_7"/>
<keyword evidence="6 9" id="KW-1133">Transmembrane helix</keyword>
<feature type="transmembrane region" description="Helical" evidence="9">
    <location>
        <begin position="262"/>
        <end position="278"/>
    </location>
</feature>
<dbReference type="GO" id="GO:0005886">
    <property type="term" value="C:plasma membrane"/>
    <property type="evidence" value="ECO:0007669"/>
    <property type="project" value="UniProtKB-SubCell"/>
</dbReference>
<sequence length="295" mass="30650">MGTDILQYTISGLTIGVIYAMVALGYNIIYNVTEIINFAQGEFVMLGGLFAAFFIGVLRLPIVVGFFGAVLATGLVGLVMERFVIRRAKNASVLSLIIITIALSILLKGGAMIWWGKDPHSVPAFSAGGPILVAGAAIQTQAFWVVGVSALIVIGLTVFFHRSTYGKAMLACADNPNAARMVGIPVRRMVLLSFVLSAGIGAAAGVIITPISMMEFDRGALLGLKGFGAAALGGLGSFFGALVAGAILGLAESFCAGYVSSGYKDAVALVLLLLALFFKPEGLFGSGEAAKLKRF</sequence>
<dbReference type="STRING" id="335543.Sfum_4070"/>
<keyword evidence="11" id="KW-1185">Reference proteome</keyword>
<comment type="similarity">
    <text evidence="8">Belongs to the binding-protein-dependent transport system permease family. LivHM subfamily.</text>
</comment>
<accession>A0LQN3</accession>
<feature type="transmembrane region" description="Helical" evidence="9">
    <location>
        <begin position="142"/>
        <end position="160"/>
    </location>
</feature>
<evidence type="ECO:0000256" key="1">
    <source>
        <dbReference type="ARBA" id="ARBA00004651"/>
    </source>
</evidence>
<dbReference type="GO" id="GO:0006865">
    <property type="term" value="P:amino acid transport"/>
    <property type="evidence" value="ECO:0007669"/>
    <property type="project" value="UniProtKB-KW"/>
</dbReference>
<evidence type="ECO:0000256" key="6">
    <source>
        <dbReference type="ARBA" id="ARBA00022989"/>
    </source>
</evidence>
<reference evidence="10 11" key="1">
    <citation type="submission" date="2006-10" db="EMBL/GenBank/DDBJ databases">
        <title>Complete sequence of Syntrophobacter fumaroxidans MPOB.</title>
        <authorList>
            <consortium name="US DOE Joint Genome Institute"/>
            <person name="Copeland A."/>
            <person name="Lucas S."/>
            <person name="Lapidus A."/>
            <person name="Barry K."/>
            <person name="Detter J.C."/>
            <person name="Glavina del Rio T."/>
            <person name="Hammon N."/>
            <person name="Israni S."/>
            <person name="Pitluck S."/>
            <person name="Goltsman E.G."/>
            <person name="Martinez M."/>
            <person name="Schmutz J."/>
            <person name="Larimer F."/>
            <person name="Land M."/>
            <person name="Hauser L."/>
            <person name="Kyrpides N."/>
            <person name="Kim E."/>
            <person name="Boone D.R."/>
            <person name="Brockman F."/>
            <person name="Culley D."/>
            <person name="Ferry J."/>
            <person name="Gunsalus R."/>
            <person name="McInerney M.J."/>
            <person name="Morrison M."/>
            <person name="Plugge C."/>
            <person name="Rohlin L."/>
            <person name="Scholten J."/>
            <person name="Sieber J."/>
            <person name="Stams A.J.M."/>
            <person name="Worm P."/>
            <person name="Henstra A.M."/>
            <person name="Richardson P."/>
        </authorList>
    </citation>
    <scope>NUCLEOTIDE SEQUENCE [LARGE SCALE GENOMIC DNA]</scope>
    <source>
        <strain evidence="11">DSM 10017 / MPOB</strain>
    </source>
</reference>
<proteinExistence type="inferred from homology"/>
<dbReference type="InterPro" id="IPR001851">
    <property type="entry name" value="ABC_transp_permease"/>
</dbReference>
<feature type="transmembrane region" description="Helical" evidence="9">
    <location>
        <begin position="62"/>
        <end position="80"/>
    </location>
</feature>
<evidence type="ECO:0000256" key="9">
    <source>
        <dbReference type="SAM" id="Phobius"/>
    </source>
</evidence>
<dbReference type="PANTHER" id="PTHR11795">
    <property type="entry name" value="BRANCHED-CHAIN AMINO ACID TRANSPORT SYSTEM PERMEASE PROTEIN LIVH"/>
    <property type="match status" value="1"/>
</dbReference>
<keyword evidence="7 9" id="KW-0472">Membrane</keyword>
<dbReference type="eggNOG" id="COG0559">
    <property type="taxonomic scope" value="Bacteria"/>
</dbReference>
<evidence type="ECO:0000256" key="4">
    <source>
        <dbReference type="ARBA" id="ARBA00022692"/>
    </source>
</evidence>
<evidence type="ECO:0000256" key="7">
    <source>
        <dbReference type="ARBA" id="ARBA00023136"/>
    </source>
</evidence>
<evidence type="ECO:0000313" key="11">
    <source>
        <dbReference type="Proteomes" id="UP000001784"/>
    </source>
</evidence>
<keyword evidence="3" id="KW-1003">Cell membrane</keyword>
<dbReference type="Pfam" id="PF02653">
    <property type="entry name" value="BPD_transp_2"/>
    <property type="match status" value="1"/>
</dbReference>
<protein>
    <submittedName>
        <fullName evidence="10">Inner-membrane translocator</fullName>
    </submittedName>
</protein>
<dbReference type="InterPro" id="IPR052157">
    <property type="entry name" value="BCAA_transport_permease"/>
</dbReference>
<organism evidence="10 11">
    <name type="scientific">Syntrophobacter fumaroxidans (strain DSM 10017 / MPOB)</name>
    <dbReference type="NCBI Taxonomy" id="335543"/>
    <lineage>
        <taxon>Bacteria</taxon>
        <taxon>Pseudomonadati</taxon>
        <taxon>Thermodesulfobacteriota</taxon>
        <taxon>Syntrophobacteria</taxon>
        <taxon>Syntrophobacterales</taxon>
        <taxon>Syntrophobacteraceae</taxon>
        <taxon>Syntrophobacter</taxon>
    </lineage>
</organism>
<dbReference type="GO" id="GO:0022857">
    <property type="term" value="F:transmembrane transporter activity"/>
    <property type="evidence" value="ECO:0007669"/>
    <property type="project" value="InterPro"/>
</dbReference>
<feature type="transmembrane region" description="Helical" evidence="9">
    <location>
        <begin position="6"/>
        <end position="28"/>
    </location>
</feature>
<dbReference type="OrthoDB" id="9807115at2"/>
<dbReference type="Proteomes" id="UP000001784">
    <property type="component" value="Chromosome"/>
</dbReference>
<feature type="transmembrane region" description="Helical" evidence="9">
    <location>
        <begin position="35"/>
        <end position="56"/>
    </location>
</feature>
<evidence type="ECO:0000313" key="10">
    <source>
        <dbReference type="EMBL" id="ABK19735.1"/>
    </source>
</evidence>
<feature type="transmembrane region" description="Helical" evidence="9">
    <location>
        <begin position="226"/>
        <end position="250"/>
    </location>
</feature>
<gene>
    <name evidence="10" type="ordered locus">Sfum_4070</name>
</gene>
<keyword evidence="4 9" id="KW-0812">Transmembrane</keyword>
<comment type="subcellular location">
    <subcellularLocation>
        <location evidence="1">Cell membrane</location>
        <topology evidence="1">Multi-pass membrane protein</topology>
    </subcellularLocation>
</comment>